<accession>A0ABQ3WYH0</accession>
<dbReference type="SUPFAM" id="SSF56235">
    <property type="entry name" value="N-terminal nucleophile aminohydrolases (Ntn hydrolases)"/>
    <property type="match status" value="1"/>
</dbReference>
<sequence length="254" mass="27682">MCLLTFLPDGVFPDLDALACGACANPDGHGFAVVDGDQLIVRRPTVGKVRCSSPRALAGPGRAGPGRAGPAMFHSRFANHGARDLANCHPFAVSGDQRTVLAHNGILPAIVRPGRRDRRSDTRIAAEELSVPDLRRHRFRLVLQRWMTDDNKMVLLTVNLRVRRQAYILNEQVGLWNGGCWCSNTDCQPEPAGPPPWFDGWDPADLNLLASRMVLCPECGAAFDAAEPLCPVCGRCAGWGNLPGFCTCYTPLRR</sequence>
<organism evidence="2">
    <name type="scientific">Actinoplanes campanulatus</name>
    <dbReference type="NCBI Taxonomy" id="113559"/>
    <lineage>
        <taxon>Bacteria</taxon>
        <taxon>Bacillati</taxon>
        <taxon>Actinomycetota</taxon>
        <taxon>Actinomycetes</taxon>
        <taxon>Micromonosporales</taxon>
        <taxon>Micromonosporaceae</taxon>
        <taxon>Actinoplanes</taxon>
    </lineage>
</organism>
<gene>
    <name evidence="2" type="ORF">Aca07nite_84580</name>
</gene>
<feature type="domain" description="Glutamine amidotransferase type-2" evidence="1">
    <location>
        <begin position="20"/>
        <end position="254"/>
    </location>
</feature>
<dbReference type="InterPro" id="IPR029055">
    <property type="entry name" value="Ntn_hydrolases_N"/>
</dbReference>
<protein>
    <recommendedName>
        <fullName evidence="1">Glutamine amidotransferase type-2 domain-containing protein</fullName>
    </recommendedName>
</protein>
<dbReference type="EMBL" id="BOMF01000172">
    <property type="protein sequence ID" value="GID51183.1"/>
    <property type="molecule type" value="Genomic_DNA"/>
</dbReference>
<proteinExistence type="predicted"/>
<reference evidence="2" key="1">
    <citation type="submission" date="2021-01" db="EMBL/GenBank/DDBJ databases">
        <title>Whole genome shotgun sequence of Actinoplanes capillaceus NBRC 16408.</title>
        <authorList>
            <person name="Komaki H."/>
            <person name="Tamura T."/>
        </authorList>
    </citation>
    <scope>NUCLEOTIDE SEQUENCE [LARGE SCALE GENOMIC DNA]</scope>
    <source>
        <strain evidence="2">NBRC 16408</strain>
    </source>
</reference>
<comment type="caution">
    <text evidence="2">The sequence shown here is derived from an EMBL/GenBank/DDBJ whole genome shotgun (WGS) entry which is preliminary data.</text>
</comment>
<dbReference type="PROSITE" id="PS51278">
    <property type="entry name" value="GATASE_TYPE_2"/>
    <property type="match status" value="1"/>
</dbReference>
<dbReference type="RefSeq" id="WP_204301155.1">
    <property type="nucleotide sequence ID" value="NZ_BAAAGQ010000057.1"/>
</dbReference>
<name>A0ABQ3WYH0_9ACTN</name>
<dbReference type="InterPro" id="IPR017932">
    <property type="entry name" value="GATase_2_dom"/>
</dbReference>
<dbReference type="Gene3D" id="3.60.20.10">
    <property type="entry name" value="Glutamine Phosphoribosylpyrophosphate, subunit 1, domain 1"/>
    <property type="match status" value="1"/>
</dbReference>
<evidence type="ECO:0000313" key="2">
    <source>
        <dbReference type="EMBL" id="GID51183.1"/>
    </source>
</evidence>
<evidence type="ECO:0000259" key="1">
    <source>
        <dbReference type="PROSITE" id="PS51278"/>
    </source>
</evidence>